<comment type="caution">
    <text evidence="3">The sequence shown here is derived from an EMBL/GenBank/DDBJ whole genome shotgun (WGS) entry which is preliminary data.</text>
</comment>
<dbReference type="SMART" id="SM01006">
    <property type="entry name" value="AlcB"/>
    <property type="match status" value="1"/>
</dbReference>
<sequence length="347" mass="38872">MFRSSQLYEAGPIEVGLTGSVLSVSSGKADHAAFTVSLAGAPTLAVAGQPPAGMQGFRLVCAAFEYLFATRFDLASVSLAGDGWTDLLPDLLRGGLCIPGDTPASPPSVIADMVWQIPELWRSSPSPAYPRHDIHDGKTAYPARPPKPAVGRLYARFIPWLGGTLAFDVATLGDLPNVHRWMNDPRVNEFWREAGDEARHRRYLEGMFADPHIIPLIGRFEEKAFSYFEIYWAKEDLIGTFCDAGDYDRGCHVIVGEDAFRGREWFTAWLPSLLHLMFLDDPRTERIVQEPQADHHRQLRNLQRSGFSHIKTVDFPTKRAAIVSISRQRFFSERLWHPAADPVSEIR</sequence>
<dbReference type="PANTHER" id="PTHR31438">
    <property type="entry name" value="LYSINE N-ACYLTRANSFERASE C17G9.06C-RELATED"/>
    <property type="match status" value="1"/>
</dbReference>
<protein>
    <submittedName>
        <fullName evidence="3">RimJ/RimL family protein N-acetyltransferase</fullName>
    </submittedName>
</protein>
<dbReference type="GO" id="GO:0019290">
    <property type="term" value="P:siderophore biosynthetic process"/>
    <property type="evidence" value="ECO:0007669"/>
    <property type="project" value="InterPro"/>
</dbReference>
<evidence type="ECO:0000313" key="3">
    <source>
        <dbReference type="EMBL" id="MBB5535950.1"/>
    </source>
</evidence>
<evidence type="ECO:0000259" key="2">
    <source>
        <dbReference type="SMART" id="SM01006"/>
    </source>
</evidence>
<dbReference type="InterPro" id="IPR016181">
    <property type="entry name" value="Acyl_CoA_acyltransferase"/>
</dbReference>
<proteinExistence type="predicted"/>
<keyword evidence="3" id="KW-0808">Transferase</keyword>
<dbReference type="PANTHER" id="PTHR31438:SF1">
    <property type="entry name" value="LYSINE N-ACYLTRANSFERASE C17G9.06C-RELATED"/>
    <property type="match status" value="1"/>
</dbReference>
<dbReference type="SUPFAM" id="SSF55729">
    <property type="entry name" value="Acyl-CoA N-acyltransferases (Nat)"/>
    <property type="match status" value="1"/>
</dbReference>
<name>A0A7W8UD77_9HYPH</name>
<organism evidence="3 4">
    <name type="scientific">Rhizobium giardinii</name>
    <dbReference type="NCBI Taxonomy" id="56731"/>
    <lineage>
        <taxon>Bacteria</taxon>
        <taxon>Pseudomonadati</taxon>
        <taxon>Pseudomonadota</taxon>
        <taxon>Alphaproteobacteria</taxon>
        <taxon>Hyphomicrobiales</taxon>
        <taxon>Rhizobiaceae</taxon>
        <taxon>Rhizobium/Agrobacterium group</taxon>
        <taxon>Rhizobium</taxon>
    </lineage>
</organism>
<comment type="pathway">
    <text evidence="1">Siderophore biosynthesis.</text>
</comment>
<dbReference type="GO" id="GO:0016410">
    <property type="term" value="F:N-acyltransferase activity"/>
    <property type="evidence" value="ECO:0007669"/>
    <property type="project" value="TreeGrafter"/>
</dbReference>
<keyword evidence="4" id="KW-1185">Reference proteome</keyword>
<dbReference type="Pfam" id="PF13523">
    <property type="entry name" value="Acetyltransf_8"/>
    <property type="match status" value="1"/>
</dbReference>
<dbReference type="RefSeq" id="WP_338053384.1">
    <property type="nucleotide sequence ID" value="NZ_JACHBK010000005.1"/>
</dbReference>
<evidence type="ECO:0000256" key="1">
    <source>
        <dbReference type="ARBA" id="ARBA00004924"/>
    </source>
</evidence>
<evidence type="ECO:0000313" key="4">
    <source>
        <dbReference type="Proteomes" id="UP000585507"/>
    </source>
</evidence>
<dbReference type="Proteomes" id="UP000585507">
    <property type="component" value="Unassembled WGS sequence"/>
</dbReference>
<dbReference type="Gene3D" id="3.40.630.30">
    <property type="match status" value="1"/>
</dbReference>
<dbReference type="AlphaFoldDB" id="A0A7W8UD77"/>
<dbReference type="EMBL" id="JACHBK010000005">
    <property type="protein sequence ID" value="MBB5535950.1"/>
    <property type="molecule type" value="Genomic_DNA"/>
</dbReference>
<dbReference type="InterPro" id="IPR019432">
    <property type="entry name" value="Acyltransferase_MbtK/IucB-like"/>
</dbReference>
<feature type="domain" description="Acyltransferase MbtK/IucB-like conserved" evidence="2">
    <location>
        <begin position="168"/>
        <end position="214"/>
    </location>
</feature>
<accession>A0A7W8UD77</accession>
<reference evidence="3 4" key="1">
    <citation type="submission" date="2020-08" db="EMBL/GenBank/DDBJ databases">
        <title>Genomic Encyclopedia of Type Strains, Phase IV (KMG-V): Genome sequencing to study the core and pangenomes of soil and plant-associated prokaryotes.</title>
        <authorList>
            <person name="Whitman W."/>
        </authorList>
    </citation>
    <scope>NUCLEOTIDE SEQUENCE [LARGE SCALE GENOMIC DNA]</scope>
    <source>
        <strain evidence="3 4">SEMIA 4084</strain>
    </source>
</reference>
<gene>
    <name evidence="3" type="ORF">GGD55_002654</name>
</gene>